<dbReference type="PANTHER" id="PTHR43877:SF1">
    <property type="entry name" value="ACETYLTRANSFERASE"/>
    <property type="match status" value="1"/>
</dbReference>
<keyword evidence="2" id="KW-0012">Acyltransferase</keyword>
<gene>
    <name evidence="4" type="ORF">GCM10011396_04770</name>
</gene>
<reference evidence="4" key="1">
    <citation type="journal article" date="2014" name="Int. J. Syst. Evol. Microbiol.">
        <title>Complete genome sequence of Corynebacterium casei LMG S-19264T (=DSM 44701T), isolated from a smear-ripened cheese.</title>
        <authorList>
            <consortium name="US DOE Joint Genome Institute (JGI-PGF)"/>
            <person name="Walter F."/>
            <person name="Albersmeier A."/>
            <person name="Kalinowski J."/>
            <person name="Ruckert C."/>
        </authorList>
    </citation>
    <scope>NUCLEOTIDE SEQUENCE</scope>
    <source>
        <strain evidence="4">CGMCC 1.10998</strain>
    </source>
</reference>
<dbReference type="GO" id="GO:0016747">
    <property type="term" value="F:acyltransferase activity, transferring groups other than amino-acyl groups"/>
    <property type="evidence" value="ECO:0007669"/>
    <property type="project" value="InterPro"/>
</dbReference>
<proteinExistence type="predicted"/>
<sequence length="159" mass="17605">MGIRKAVAADAPAMSALAMQSKQHWGYSAEQMEKWRDDLHISPQMLAETHAYVMELDREIAGFYVLSIAFADASSATPASQLEHLWIAPEYMRQGQGRALFAHACNVARRLESRQINIDADPYALDFYIACGAQKVGEIAAPIEGDASRVRPQLVLKLD</sequence>
<dbReference type="Gene3D" id="3.40.630.30">
    <property type="match status" value="1"/>
</dbReference>
<protein>
    <recommendedName>
        <fullName evidence="3">N-acetyltransferase domain-containing protein</fullName>
    </recommendedName>
</protein>
<organism evidence="4 5">
    <name type="scientific">Undibacterium terreum</name>
    <dbReference type="NCBI Taxonomy" id="1224302"/>
    <lineage>
        <taxon>Bacteria</taxon>
        <taxon>Pseudomonadati</taxon>
        <taxon>Pseudomonadota</taxon>
        <taxon>Betaproteobacteria</taxon>
        <taxon>Burkholderiales</taxon>
        <taxon>Oxalobacteraceae</taxon>
        <taxon>Undibacterium</taxon>
    </lineage>
</organism>
<keyword evidence="5" id="KW-1185">Reference proteome</keyword>
<accession>A0A916U661</accession>
<evidence type="ECO:0000313" key="4">
    <source>
        <dbReference type="EMBL" id="GGC60889.1"/>
    </source>
</evidence>
<dbReference type="InterPro" id="IPR050832">
    <property type="entry name" value="Bact_Acetyltransf"/>
</dbReference>
<dbReference type="CDD" id="cd04301">
    <property type="entry name" value="NAT_SF"/>
    <property type="match status" value="1"/>
</dbReference>
<evidence type="ECO:0000256" key="1">
    <source>
        <dbReference type="ARBA" id="ARBA00022679"/>
    </source>
</evidence>
<name>A0A916U661_9BURK</name>
<evidence type="ECO:0000259" key="3">
    <source>
        <dbReference type="PROSITE" id="PS51186"/>
    </source>
</evidence>
<feature type="domain" description="N-acetyltransferase" evidence="3">
    <location>
        <begin position="1"/>
        <end position="159"/>
    </location>
</feature>
<comment type="caution">
    <text evidence="4">The sequence shown here is derived from an EMBL/GenBank/DDBJ whole genome shotgun (WGS) entry which is preliminary data.</text>
</comment>
<dbReference type="Pfam" id="PF00583">
    <property type="entry name" value="Acetyltransf_1"/>
    <property type="match status" value="1"/>
</dbReference>
<dbReference type="InterPro" id="IPR016181">
    <property type="entry name" value="Acyl_CoA_acyltransferase"/>
</dbReference>
<dbReference type="Proteomes" id="UP000637423">
    <property type="component" value="Unassembled WGS sequence"/>
</dbReference>
<dbReference type="SUPFAM" id="SSF55729">
    <property type="entry name" value="Acyl-CoA N-acyltransferases (Nat)"/>
    <property type="match status" value="1"/>
</dbReference>
<evidence type="ECO:0000313" key="5">
    <source>
        <dbReference type="Proteomes" id="UP000637423"/>
    </source>
</evidence>
<reference evidence="4" key="2">
    <citation type="submission" date="2020-09" db="EMBL/GenBank/DDBJ databases">
        <authorList>
            <person name="Sun Q."/>
            <person name="Zhou Y."/>
        </authorList>
    </citation>
    <scope>NUCLEOTIDE SEQUENCE</scope>
    <source>
        <strain evidence="4">CGMCC 1.10998</strain>
    </source>
</reference>
<dbReference type="InterPro" id="IPR000182">
    <property type="entry name" value="GNAT_dom"/>
</dbReference>
<keyword evidence="1" id="KW-0808">Transferase</keyword>
<dbReference type="RefSeq" id="WP_188564380.1">
    <property type="nucleotide sequence ID" value="NZ_BMED01000001.1"/>
</dbReference>
<dbReference type="PANTHER" id="PTHR43877">
    <property type="entry name" value="AMINOALKYLPHOSPHONATE N-ACETYLTRANSFERASE-RELATED-RELATED"/>
    <property type="match status" value="1"/>
</dbReference>
<dbReference type="EMBL" id="BMED01000001">
    <property type="protein sequence ID" value="GGC60889.1"/>
    <property type="molecule type" value="Genomic_DNA"/>
</dbReference>
<dbReference type="AlphaFoldDB" id="A0A916U661"/>
<dbReference type="PROSITE" id="PS51186">
    <property type="entry name" value="GNAT"/>
    <property type="match status" value="1"/>
</dbReference>
<evidence type="ECO:0000256" key="2">
    <source>
        <dbReference type="ARBA" id="ARBA00023315"/>
    </source>
</evidence>